<dbReference type="PANTHER" id="PTHR23092:SF15">
    <property type="entry name" value="INACTIVE NON-CANONICAL POLY(A) RNA POLYMERASE PROTEIN TRF4-2-RELATED"/>
    <property type="match status" value="1"/>
</dbReference>
<dbReference type="InterPro" id="IPR043519">
    <property type="entry name" value="NT_sf"/>
</dbReference>
<dbReference type="EMBL" id="JAWDEY010000012">
    <property type="protein sequence ID" value="KAK6589516.1"/>
    <property type="molecule type" value="Genomic_DNA"/>
</dbReference>
<proteinExistence type="predicted"/>
<protein>
    <submittedName>
        <fullName evidence="5">TRF4 5 nucletotidyl transferase</fullName>
    </submittedName>
</protein>
<dbReference type="SUPFAM" id="SSF81631">
    <property type="entry name" value="PAP/OAS1 substrate-binding domain"/>
    <property type="match status" value="1"/>
</dbReference>
<feature type="domain" description="Poly(A) RNA polymerase mitochondrial-like central palm" evidence="4">
    <location>
        <begin position="124"/>
        <end position="250"/>
    </location>
</feature>
<reference evidence="5 6" key="1">
    <citation type="submission" date="2023-10" db="EMBL/GenBank/DDBJ databases">
        <title>Comparative genomics analysis reveals potential genetic determinants of host preference in Cryptosporidium xiaoi.</title>
        <authorList>
            <person name="Xiao L."/>
            <person name="Li J."/>
        </authorList>
    </citation>
    <scope>NUCLEOTIDE SEQUENCE [LARGE SCALE GENOMIC DNA]</scope>
    <source>
        <strain evidence="5 6">52996</strain>
    </source>
</reference>
<evidence type="ECO:0000256" key="1">
    <source>
        <dbReference type="ARBA" id="ARBA00022723"/>
    </source>
</evidence>
<evidence type="ECO:0000313" key="5">
    <source>
        <dbReference type="EMBL" id="KAK6589516.1"/>
    </source>
</evidence>
<dbReference type="GO" id="GO:0031499">
    <property type="term" value="C:TRAMP complex"/>
    <property type="evidence" value="ECO:0007669"/>
    <property type="project" value="TreeGrafter"/>
</dbReference>
<sequence length="467" mass="53636">MSNQNDIKLDGPDQYLLVEEEKVKKSLELNNSLRLAIQSRKKPETSKMVDTFDYINIKSLKRKRNKKSCSVPRDKIRFQKEECTTTSIDTNEGSKEIEMMKLPWEVVPKYIDCVSNIDIFFIHLNNEIVQLIKWLELTDYEHLLRARTLARIVVISHSLWPESKVQPFGSYYTGLSLPGGDIDVCILNVSGDPKRRLREFAKVLKDLNLCTGIELILTAKVPIIKYVDSEACISVDVSLSQESSIDTTKHIAECLEKFGHLRPLLLIIKLMLHQRGLDETYLGGLGSYSQFCLVLSFLQQHSSSYSLTLYRSTTLGHLLFDFLELFGIIFNYNSTGIRLKEKGEYFHKSDQSSTLFLESPLPPFIDMGKGAFKYSEIKESFRLAFLDLVEARRRFNKIRLSKDTNISKNPENFSILSSIICIDDELFQCRVRPVNQLQEPISAPRPPPFISKEIIKQVKQEIDSMNS</sequence>
<evidence type="ECO:0000313" key="6">
    <source>
        <dbReference type="Proteomes" id="UP001311799"/>
    </source>
</evidence>
<evidence type="ECO:0000259" key="3">
    <source>
        <dbReference type="Pfam" id="PF03828"/>
    </source>
</evidence>
<dbReference type="InterPro" id="IPR054708">
    <property type="entry name" value="MTPAP-like_central"/>
</dbReference>
<dbReference type="GO" id="GO:0043634">
    <property type="term" value="P:polyadenylation-dependent ncRNA catabolic process"/>
    <property type="evidence" value="ECO:0007669"/>
    <property type="project" value="TreeGrafter"/>
</dbReference>
<dbReference type="Gene3D" id="1.10.1410.10">
    <property type="match status" value="1"/>
</dbReference>
<dbReference type="GO" id="GO:0005730">
    <property type="term" value="C:nucleolus"/>
    <property type="evidence" value="ECO:0007669"/>
    <property type="project" value="TreeGrafter"/>
</dbReference>
<dbReference type="PANTHER" id="PTHR23092">
    <property type="entry name" value="POLY(A) RNA POLYMERASE"/>
    <property type="match status" value="1"/>
</dbReference>
<gene>
    <name evidence="5" type="ORF">RS030_203051</name>
</gene>
<evidence type="ECO:0000259" key="4">
    <source>
        <dbReference type="Pfam" id="PF22600"/>
    </source>
</evidence>
<dbReference type="GO" id="GO:0031123">
    <property type="term" value="P:RNA 3'-end processing"/>
    <property type="evidence" value="ECO:0007669"/>
    <property type="project" value="TreeGrafter"/>
</dbReference>
<dbReference type="Proteomes" id="UP001311799">
    <property type="component" value="Unassembled WGS sequence"/>
</dbReference>
<dbReference type="InterPro" id="IPR045862">
    <property type="entry name" value="Trf4-like"/>
</dbReference>
<comment type="caution">
    <text evidence="5">The sequence shown here is derived from an EMBL/GenBank/DDBJ whole genome shotgun (WGS) entry which is preliminary data.</text>
</comment>
<dbReference type="AlphaFoldDB" id="A0AAV9Y3F8"/>
<name>A0AAV9Y3F8_9CRYT</name>
<keyword evidence="2" id="KW-0460">Magnesium</keyword>
<keyword evidence="1" id="KW-0479">Metal-binding</keyword>
<dbReference type="Pfam" id="PF03828">
    <property type="entry name" value="PAP_assoc"/>
    <property type="match status" value="1"/>
</dbReference>
<dbReference type="Pfam" id="PF22600">
    <property type="entry name" value="MTPAP-like_central"/>
    <property type="match status" value="1"/>
</dbReference>
<accession>A0AAV9Y3F8</accession>
<feature type="domain" description="PAP-associated" evidence="3">
    <location>
        <begin position="314"/>
        <end position="354"/>
    </location>
</feature>
<dbReference type="GO" id="GO:0046872">
    <property type="term" value="F:metal ion binding"/>
    <property type="evidence" value="ECO:0007669"/>
    <property type="project" value="UniProtKB-KW"/>
</dbReference>
<keyword evidence="5" id="KW-0808">Transferase</keyword>
<dbReference type="GO" id="GO:0003729">
    <property type="term" value="F:mRNA binding"/>
    <property type="evidence" value="ECO:0007669"/>
    <property type="project" value="TreeGrafter"/>
</dbReference>
<organism evidence="5 6">
    <name type="scientific">Cryptosporidium xiaoi</name>
    <dbReference type="NCBI Taxonomy" id="659607"/>
    <lineage>
        <taxon>Eukaryota</taxon>
        <taxon>Sar</taxon>
        <taxon>Alveolata</taxon>
        <taxon>Apicomplexa</taxon>
        <taxon>Conoidasida</taxon>
        <taxon>Coccidia</taxon>
        <taxon>Eucoccidiorida</taxon>
        <taxon>Eimeriorina</taxon>
        <taxon>Cryptosporidiidae</taxon>
        <taxon>Cryptosporidium</taxon>
    </lineage>
</organism>
<dbReference type="SUPFAM" id="SSF81301">
    <property type="entry name" value="Nucleotidyltransferase"/>
    <property type="match status" value="1"/>
</dbReference>
<evidence type="ECO:0000256" key="2">
    <source>
        <dbReference type="ARBA" id="ARBA00022842"/>
    </source>
</evidence>
<dbReference type="CDD" id="cd05402">
    <property type="entry name" value="NT_PAP_TUTase"/>
    <property type="match status" value="1"/>
</dbReference>
<keyword evidence="6" id="KW-1185">Reference proteome</keyword>
<dbReference type="InterPro" id="IPR002058">
    <property type="entry name" value="PAP_assoc"/>
</dbReference>
<dbReference type="Gene3D" id="3.30.460.10">
    <property type="entry name" value="Beta Polymerase, domain 2"/>
    <property type="match status" value="1"/>
</dbReference>
<dbReference type="GO" id="GO:1990817">
    <property type="term" value="F:poly(A) RNA polymerase activity"/>
    <property type="evidence" value="ECO:0007669"/>
    <property type="project" value="InterPro"/>
</dbReference>